<dbReference type="RefSeq" id="WP_147757852.1">
    <property type="nucleotide sequence ID" value="NZ_SAXT01000003.1"/>
</dbReference>
<protein>
    <submittedName>
        <fullName evidence="3">TmpB protein</fullName>
    </submittedName>
</protein>
<evidence type="ECO:0000259" key="2">
    <source>
        <dbReference type="PROSITE" id="PS51782"/>
    </source>
</evidence>
<proteinExistence type="predicted"/>
<dbReference type="PANTHER" id="PTHR34700:SF4">
    <property type="entry name" value="PHAGE-LIKE ELEMENT PBSX PROTEIN XKDP"/>
    <property type="match status" value="1"/>
</dbReference>
<name>A0A5C8CI62_9SPIR</name>
<dbReference type="EMBL" id="SAXT01000003">
    <property type="protein sequence ID" value="TXJ12585.1"/>
    <property type="molecule type" value="Genomic_DNA"/>
</dbReference>
<dbReference type="InterPro" id="IPR052196">
    <property type="entry name" value="Bact_Kbp"/>
</dbReference>
<dbReference type="PROSITE" id="PS51782">
    <property type="entry name" value="LYSM"/>
    <property type="match status" value="1"/>
</dbReference>
<feature type="signal peptide" evidence="1">
    <location>
        <begin position="1"/>
        <end position="18"/>
    </location>
</feature>
<gene>
    <name evidence="3" type="ORF">EPJ80_02965</name>
</gene>
<keyword evidence="1" id="KW-0732">Signal</keyword>
<feature type="chain" id="PRO_5023084883" evidence="1">
    <location>
        <begin position="19"/>
        <end position="374"/>
    </location>
</feature>
<dbReference type="PANTHER" id="PTHR34700">
    <property type="entry name" value="POTASSIUM BINDING PROTEIN KBP"/>
    <property type="match status" value="1"/>
</dbReference>
<evidence type="ECO:0000313" key="3">
    <source>
        <dbReference type="EMBL" id="TXJ12585.1"/>
    </source>
</evidence>
<dbReference type="Gene3D" id="3.10.350.10">
    <property type="entry name" value="LysM domain"/>
    <property type="match status" value="1"/>
</dbReference>
<dbReference type="InterPro" id="IPR036779">
    <property type="entry name" value="LysM_dom_sf"/>
</dbReference>
<comment type="caution">
    <text evidence="3">The sequence shown here is derived from an EMBL/GenBank/DDBJ whole genome shotgun (WGS) entry which is preliminary data.</text>
</comment>
<reference evidence="3 4" key="1">
    <citation type="journal article" date="1992" name="Lakartidningen">
        <title>[Penicillin V and not amoxicillin is the first choice preparation in acute otitis].</title>
        <authorList>
            <person name="Kamme C."/>
            <person name="Lundgren K."/>
            <person name="Prellner K."/>
        </authorList>
    </citation>
    <scope>NUCLEOTIDE SEQUENCE [LARGE SCALE GENOMIC DNA]</scope>
    <source>
        <strain evidence="3 4">W1</strain>
    </source>
</reference>
<organism evidence="3 4">
    <name type="scientific">Brachyspira aalborgi</name>
    <dbReference type="NCBI Taxonomy" id="29522"/>
    <lineage>
        <taxon>Bacteria</taxon>
        <taxon>Pseudomonadati</taxon>
        <taxon>Spirochaetota</taxon>
        <taxon>Spirochaetia</taxon>
        <taxon>Brachyspirales</taxon>
        <taxon>Brachyspiraceae</taxon>
        <taxon>Brachyspira</taxon>
    </lineage>
</organism>
<feature type="domain" description="LysM" evidence="2">
    <location>
        <begin position="296"/>
        <end position="351"/>
    </location>
</feature>
<dbReference type="AlphaFoldDB" id="A0A5C8CI62"/>
<dbReference type="Proteomes" id="UP000325116">
    <property type="component" value="Unassembled WGS sequence"/>
</dbReference>
<accession>A0A5C8CI62</accession>
<dbReference type="InterPro" id="IPR018392">
    <property type="entry name" value="LysM"/>
</dbReference>
<sequence>MKKLLFLFIFSLSYLAYGQSLTIEEDYKLAQRYRELAIEAHENGDYEQSIEFAKKSQEHSQRFISKYKVYGYLLNSQIDAERKLSLFKGIGGNTNQKTSNLYKLAVDDIESAQSIFSIASNDNDYSNTIIKYEDSALKSQLGYNLLSIDSRRDYLIKESVLTNGDNNDKEILNLKNNAYAYLDETDYTNSSLSAKEAVDILDRLEAPLAYAKAQESLNKAKEKGYNNSKADIYNEASQSLSNASYSLKAEDYSNSLMHSKNVIALVNTMGTTDSKGMKTAETKTTKETIFTGEFPQYYTVVERTKNTDSLWLIASYDFIYGDGRLWRKIYEANKDKIKDPNIIIKGQILTIPSLKGETRKGTYDSKNSYESINK</sequence>
<evidence type="ECO:0000256" key="1">
    <source>
        <dbReference type="SAM" id="SignalP"/>
    </source>
</evidence>
<evidence type="ECO:0000313" key="4">
    <source>
        <dbReference type="Proteomes" id="UP000325116"/>
    </source>
</evidence>